<sequence length="130" mass="15252">MGEDAIGFEGSLTLCNVIQHSDNEVRIKYLPMMREAVKQGKLQARYLVRAEDRIATEHGELQIYGGQMKYYQETKSFNVWPVYDPINIDKRRAEIGLEPIAEHLKNRFNFTWNLEEQIARTAEFETNKKE</sequence>
<protein>
    <submittedName>
        <fullName evidence="1">Uncharacterized protein</fullName>
    </submittedName>
</protein>
<comment type="caution">
    <text evidence="1">The sequence shown here is derived from an EMBL/GenBank/DDBJ whole genome shotgun (WGS) entry which is preliminary data.</text>
</comment>
<gene>
    <name evidence="1" type="ORF">GGR42_000516</name>
</gene>
<dbReference type="EMBL" id="JAATJJ010000001">
    <property type="protein sequence ID" value="NJB70054.1"/>
    <property type="molecule type" value="Genomic_DNA"/>
</dbReference>
<evidence type="ECO:0000313" key="1">
    <source>
        <dbReference type="EMBL" id="NJB70054.1"/>
    </source>
</evidence>
<dbReference type="Proteomes" id="UP000590442">
    <property type="component" value="Unassembled WGS sequence"/>
</dbReference>
<organism evidence="1 2">
    <name type="scientific">Saonia flava</name>
    <dbReference type="NCBI Taxonomy" id="523696"/>
    <lineage>
        <taxon>Bacteria</taxon>
        <taxon>Pseudomonadati</taxon>
        <taxon>Bacteroidota</taxon>
        <taxon>Flavobacteriia</taxon>
        <taxon>Flavobacteriales</taxon>
        <taxon>Flavobacteriaceae</taxon>
        <taxon>Saonia</taxon>
    </lineage>
</organism>
<keyword evidence="2" id="KW-1185">Reference proteome</keyword>
<reference evidence="1 2" key="1">
    <citation type="submission" date="2020-03" db="EMBL/GenBank/DDBJ databases">
        <title>Genomic Encyclopedia of Type Strains, Phase IV (KMG-IV): sequencing the most valuable type-strain genomes for metagenomic binning, comparative biology and taxonomic classification.</title>
        <authorList>
            <person name="Goeker M."/>
        </authorList>
    </citation>
    <scope>NUCLEOTIDE SEQUENCE [LARGE SCALE GENOMIC DNA]</scope>
    <source>
        <strain evidence="1 2">DSM 29762</strain>
    </source>
</reference>
<dbReference type="Pfam" id="PF20329">
    <property type="entry name" value="DUF6624"/>
    <property type="match status" value="1"/>
</dbReference>
<dbReference type="AlphaFoldDB" id="A0A846QY68"/>
<dbReference type="InterPro" id="IPR046732">
    <property type="entry name" value="DUF6624"/>
</dbReference>
<accession>A0A846QY68</accession>
<proteinExistence type="predicted"/>
<evidence type="ECO:0000313" key="2">
    <source>
        <dbReference type="Proteomes" id="UP000590442"/>
    </source>
</evidence>
<name>A0A846QY68_9FLAO</name>